<evidence type="ECO:0000313" key="2">
    <source>
        <dbReference type="Proteomes" id="UP000219546"/>
    </source>
</evidence>
<keyword evidence="2" id="KW-1185">Reference proteome</keyword>
<protein>
    <recommendedName>
        <fullName evidence="3">YhcU family protein</fullName>
    </recommendedName>
</protein>
<dbReference type="AlphaFoldDB" id="A0A285CSC5"/>
<dbReference type="EMBL" id="OAOP01000003">
    <property type="protein sequence ID" value="SNX69938.1"/>
    <property type="molecule type" value="Genomic_DNA"/>
</dbReference>
<sequence length="134" mass="15954">MKVVYASTKEQAEKIQELVSYMYSEIFPQFFLDDEIENFENMDVLHMNERHYEYVSTLKEAFQVISSLQTIIAILEVKNREDIDEKYRDIFNENVRILQNFGLCFPFSFRHFQSIKASSNDFSAYVRPANQLLI</sequence>
<organism evidence="1 2">
    <name type="scientific">Bacillus oleivorans</name>
    <dbReference type="NCBI Taxonomy" id="1448271"/>
    <lineage>
        <taxon>Bacteria</taxon>
        <taxon>Bacillati</taxon>
        <taxon>Bacillota</taxon>
        <taxon>Bacilli</taxon>
        <taxon>Bacillales</taxon>
        <taxon>Bacillaceae</taxon>
        <taxon>Bacillus</taxon>
    </lineage>
</organism>
<proteinExistence type="predicted"/>
<evidence type="ECO:0008006" key="3">
    <source>
        <dbReference type="Google" id="ProtNLM"/>
    </source>
</evidence>
<gene>
    <name evidence="1" type="ORF">SAMN05877753_103320</name>
</gene>
<accession>A0A285CSC5</accession>
<dbReference type="Pfam" id="PF17326">
    <property type="entry name" value="DUF5365"/>
    <property type="match status" value="1"/>
</dbReference>
<dbReference type="InterPro" id="IPR020355">
    <property type="entry name" value="Uncharacterised_YhcU"/>
</dbReference>
<dbReference type="RefSeq" id="WP_097158234.1">
    <property type="nucleotide sequence ID" value="NZ_JBEPMQ010000002.1"/>
</dbReference>
<dbReference type="Proteomes" id="UP000219546">
    <property type="component" value="Unassembled WGS sequence"/>
</dbReference>
<evidence type="ECO:0000313" key="1">
    <source>
        <dbReference type="EMBL" id="SNX69938.1"/>
    </source>
</evidence>
<name>A0A285CSC5_9BACI</name>
<reference evidence="1 2" key="1">
    <citation type="submission" date="2017-08" db="EMBL/GenBank/DDBJ databases">
        <authorList>
            <person name="de Groot N.N."/>
        </authorList>
    </citation>
    <scope>NUCLEOTIDE SEQUENCE [LARGE SCALE GENOMIC DNA]</scope>
    <source>
        <strain evidence="1 2">JC228</strain>
    </source>
</reference>
<dbReference type="OrthoDB" id="2966549at2"/>